<proteinExistence type="predicted"/>
<dbReference type="Proteomes" id="UP000472272">
    <property type="component" value="Chromosome 14"/>
</dbReference>
<sequence length="816" mass="92947">MHTKQISSATELHDMKVPINCGDSFREDITSMNFSNSTFKPYRPLVSNILYEARQWVLNLKPSGGCNLLKALKKALTVICPNTWQDQASEILSEYIQECTVGRKLLVHTVTYDCSNQVPTVSLSGEGSVALGQCVCFESRRSQVQPLVGLSLVKRTRQVQLMMGDTLFNVMKQGSMECLKLPSETSLPKPPKHDCPLAIQIPSFSAQTSAEWLKTNGLKARKLSLYQVLAPNAFSPVEEFVPVLQKMVSSTLHEKAMTQFEWHDGTIKNIHVDPPILYDYQKRLGRLVRMYERRVDWLSTASRRIWGTVCEKRIVILIDVSKTNAMYIIHIQHSLRLLLEEQMSSKDFFNIICFGDTWAFKKKIKKLFNSSSSWVLTLQCEGTRNLMTALRRAVEIDFKDKDKHKSQSIYLLTTGVPDQEKHAICSYLAEVCGGCDLKLHVCLFSVDGFSLHDIPPRYASLNETAAICKEMAQTANGRFHCYYFVLLSLKKWLSRFSIKKLKLDLPSLVFGPECVHQKEMVASLHKQVSAKYCDIFPSVEIHGIVKHLQIQPKDLEVYIEQMERVLRCYVRRVQWLLSGSRRLFGVVLEANVCILIDTSGSMDRSLQEVTKELTSLIWEQLRKNNVKFSLISFAEDVDVWQECLVEATNETCHDAVQWLSTFHAHGNTSILKALRRAFSLPDVEALYVLTDGKPDTSCSLVLKEIEMLLKKRAIIIHTISFNCSDRAANDFLKKLAFQTGGRYHRCHGDVDGQMAAHRLLSEGFKDEDDPAFPLFEGDDLKKLVDEIAKARSYLTQAKFFKSLLEKKNINQKDRCP</sequence>
<gene>
    <name evidence="2" type="primary">VWA3A</name>
</gene>
<reference evidence="2" key="3">
    <citation type="submission" date="2025-09" db="UniProtKB">
        <authorList>
            <consortium name="Ensembl"/>
        </authorList>
    </citation>
    <scope>IDENTIFICATION</scope>
</reference>
<dbReference type="PANTHER" id="PTHR46478:SF1">
    <property type="entry name" value="VON WILLEBRAND FACTOR A DOMAIN-CONTAINING PROTEIN 3A"/>
    <property type="match status" value="1"/>
</dbReference>
<dbReference type="SMART" id="SM00327">
    <property type="entry name" value="VWA"/>
    <property type="match status" value="1"/>
</dbReference>
<organism evidence="2 3">
    <name type="scientific">Podarcis muralis</name>
    <name type="common">Wall lizard</name>
    <name type="synonym">Lacerta muralis</name>
    <dbReference type="NCBI Taxonomy" id="64176"/>
    <lineage>
        <taxon>Eukaryota</taxon>
        <taxon>Metazoa</taxon>
        <taxon>Chordata</taxon>
        <taxon>Craniata</taxon>
        <taxon>Vertebrata</taxon>
        <taxon>Euteleostomi</taxon>
        <taxon>Lepidosauria</taxon>
        <taxon>Squamata</taxon>
        <taxon>Bifurcata</taxon>
        <taxon>Unidentata</taxon>
        <taxon>Episquamata</taxon>
        <taxon>Laterata</taxon>
        <taxon>Lacertibaenia</taxon>
        <taxon>Lacertidae</taxon>
        <taxon>Podarcis</taxon>
    </lineage>
</organism>
<dbReference type="SUPFAM" id="SSF53300">
    <property type="entry name" value="vWA-like"/>
    <property type="match status" value="2"/>
</dbReference>
<dbReference type="GeneTree" id="ENSGT00940000159290"/>
<dbReference type="InterPro" id="IPR002035">
    <property type="entry name" value="VWF_A"/>
</dbReference>
<dbReference type="Gene3D" id="3.40.50.410">
    <property type="entry name" value="von Willebrand factor, type A domain"/>
    <property type="match status" value="1"/>
</dbReference>
<dbReference type="AlphaFoldDB" id="A0A670KIP8"/>
<name>A0A670KIP8_PODMU</name>
<dbReference type="PANTHER" id="PTHR46478">
    <property type="entry name" value="VON WILLEBRAND FACTOR A DOMAIN-CONTAINING PROTEIN 3A"/>
    <property type="match status" value="1"/>
</dbReference>
<dbReference type="InterPro" id="IPR036465">
    <property type="entry name" value="vWFA_dom_sf"/>
</dbReference>
<feature type="domain" description="VWFA" evidence="1">
    <location>
        <begin position="591"/>
        <end position="787"/>
    </location>
</feature>
<dbReference type="Ensembl" id="ENSPMRT00000036680.1">
    <property type="protein sequence ID" value="ENSPMRP00000034577.1"/>
    <property type="gene ID" value="ENSPMRG00000022427.1"/>
</dbReference>
<dbReference type="CDD" id="cd00198">
    <property type="entry name" value="vWFA"/>
    <property type="match status" value="1"/>
</dbReference>
<dbReference type="Pfam" id="PF13768">
    <property type="entry name" value="VWA_3"/>
    <property type="match status" value="3"/>
</dbReference>
<accession>A0A670KIP8</accession>
<evidence type="ECO:0000259" key="1">
    <source>
        <dbReference type="PROSITE" id="PS50234"/>
    </source>
</evidence>
<keyword evidence="3" id="KW-1185">Reference proteome</keyword>
<protein>
    <submittedName>
        <fullName evidence="2">von Willebrand factor A domain containing 3A</fullName>
    </submittedName>
</protein>
<reference evidence="2 3" key="1">
    <citation type="journal article" date="2019" name="Proc. Natl. Acad. Sci. U.S.A.">
        <title>Regulatory changes in pterin and carotenoid genes underlie balanced color polymorphisms in the wall lizard.</title>
        <authorList>
            <person name="Andrade P."/>
            <person name="Pinho C."/>
            <person name="Perez I de Lanuza G."/>
            <person name="Afonso S."/>
            <person name="Brejcha J."/>
            <person name="Rubin C.J."/>
            <person name="Wallerman O."/>
            <person name="Pereira P."/>
            <person name="Sabatino S.J."/>
            <person name="Bellati A."/>
            <person name="Pellitteri-Rosa D."/>
            <person name="Bosakova Z."/>
            <person name="Bunikis I."/>
            <person name="Carretero M.A."/>
            <person name="Feiner N."/>
            <person name="Marsik P."/>
            <person name="Pauperio F."/>
            <person name="Salvi D."/>
            <person name="Soler L."/>
            <person name="While G.M."/>
            <person name="Uller T."/>
            <person name="Font E."/>
            <person name="Andersson L."/>
            <person name="Carneiro M."/>
        </authorList>
    </citation>
    <scope>NUCLEOTIDE SEQUENCE</scope>
</reference>
<dbReference type="PROSITE" id="PS50234">
    <property type="entry name" value="VWFA"/>
    <property type="match status" value="1"/>
</dbReference>
<evidence type="ECO:0000313" key="3">
    <source>
        <dbReference type="Proteomes" id="UP000472272"/>
    </source>
</evidence>
<reference evidence="2" key="2">
    <citation type="submission" date="2025-08" db="UniProtKB">
        <authorList>
            <consortium name="Ensembl"/>
        </authorList>
    </citation>
    <scope>IDENTIFICATION</scope>
</reference>
<evidence type="ECO:0000313" key="2">
    <source>
        <dbReference type="Ensembl" id="ENSPMRP00000034577.1"/>
    </source>
</evidence>
<dbReference type="OMA" id="PNCTHQK"/>